<evidence type="ECO:0000256" key="4">
    <source>
        <dbReference type="SAM" id="SignalP"/>
    </source>
</evidence>
<feature type="chain" id="PRO_5013222319" evidence="4">
    <location>
        <begin position="18"/>
        <end position="153"/>
    </location>
</feature>
<dbReference type="InterPro" id="IPR014756">
    <property type="entry name" value="Ig_E-set"/>
</dbReference>
<feature type="domain" description="MD-2-related lipid-recognition" evidence="5">
    <location>
        <begin position="22"/>
        <end position="149"/>
    </location>
</feature>
<keyword evidence="4" id="KW-0732">Signal</keyword>
<name>A0A1L8DQ47_9DIPT</name>
<dbReference type="EMBL" id="GFDF01005491">
    <property type="protein sequence ID" value="JAV08593.1"/>
    <property type="molecule type" value="Transcribed_RNA"/>
</dbReference>
<dbReference type="AlphaFoldDB" id="A0A1L8DQ47"/>
<evidence type="ECO:0000259" key="5">
    <source>
        <dbReference type="SMART" id="SM00737"/>
    </source>
</evidence>
<dbReference type="InterPro" id="IPR003172">
    <property type="entry name" value="ML_dom"/>
</dbReference>
<dbReference type="FunFam" id="2.60.40.770:FF:000001">
    <property type="entry name" value="NPC intracellular cholesterol transporter 2"/>
    <property type="match status" value="1"/>
</dbReference>
<comment type="similarity">
    <text evidence="2">Belongs to the NPC2 family.</text>
</comment>
<dbReference type="SMART" id="SM00737">
    <property type="entry name" value="ML"/>
    <property type="match status" value="1"/>
</dbReference>
<proteinExistence type="inferred from homology"/>
<organism evidence="6">
    <name type="scientific">Nyssomyia neivai</name>
    <dbReference type="NCBI Taxonomy" id="330878"/>
    <lineage>
        <taxon>Eukaryota</taxon>
        <taxon>Metazoa</taxon>
        <taxon>Ecdysozoa</taxon>
        <taxon>Arthropoda</taxon>
        <taxon>Hexapoda</taxon>
        <taxon>Insecta</taxon>
        <taxon>Pterygota</taxon>
        <taxon>Neoptera</taxon>
        <taxon>Endopterygota</taxon>
        <taxon>Diptera</taxon>
        <taxon>Nematocera</taxon>
        <taxon>Psychodoidea</taxon>
        <taxon>Psychodidae</taxon>
        <taxon>Nyssomyia</taxon>
    </lineage>
</organism>
<dbReference type="SUPFAM" id="SSF81296">
    <property type="entry name" value="E set domains"/>
    <property type="match status" value="1"/>
</dbReference>
<evidence type="ECO:0000256" key="1">
    <source>
        <dbReference type="ARBA" id="ARBA00004613"/>
    </source>
</evidence>
<dbReference type="Pfam" id="PF02221">
    <property type="entry name" value="E1_DerP2_DerF2"/>
    <property type="match status" value="1"/>
</dbReference>
<evidence type="ECO:0000313" key="6">
    <source>
        <dbReference type="EMBL" id="JAV08593.1"/>
    </source>
</evidence>
<keyword evidence="3" id="KW-0964">Secreted</keyword>
<protein>
    <submittedName>
        <fullName evidence="6">Putative niemann-pick type c2</fullName>
    </submittedName>
</protein>
<accession>A0A1L8DQ47</accession>
<evidence type="ECO:0000256" key="2">
    <source>
        <dbReference type="ARBA" id="ARBA00006370"/>
    </source>
</evidence>
<comment type="subcellular location">
    <subcellularLocation>
        <location evidence="1">Secreted</location>
    </subcellularLocation>
</comment>
<dbReference type="Gene3D" id="2.60.40.770">
    <property type="match status" value="1"/>
</dbReference>
<feature type="signal peptide" evidence="4">
    <location>
        <begin position="1"/>
        <end position="17"/>
    </location>
</feature>
<sequence length="153" mass="16720">MLRFFILLTFIPAIILANTNGIKNCAGNPPLPIETSVRSCSQTPCDIKLGERTGIDIIFKAPRDISTFKPKARAHVLGIGIDHDLPEDIVNGACDNLSAGECPIPEETVVEYNFELLVSSSYPPTKNIDVDISLLDQNDKVIVCSRITINAIR</sequence>
<reference evidence="6" key="1">
    <citation type="submission" date="2016-12" db="EMBL/GenBank/DDBJ databases">
        <title>An insight into the sialome and mialome of the sand fly, Nyssomyia neivai.</title>
        <authorList>
            <person name="Sebastian V."/>
            <person name="Goulart T.M."/>
            <person name="Oliveira W."/>
            <person name="Calvo E."/>
            <person name="Oliveira L.F."/>
            <person name="Pinto M.C."/>
            <person name="Rosselino A.M."/>
            <person name="Ribeiro J.M."/>
        </authorList>
    </citation>
    <scope>NUCLEOTIDE SEQUENCE</scope>
</reference>
<evidence type="ECO:0000256" key="3">
    <source>
        <dbReference type="ARBA" id="ARBA00022525"/>
    </source>
</evidence>
<dbReference type="GO" id="GO:0005576">
    <property type="term" value="C:extracellular region"/>
    <property type="evidence" value="ECO:0007669"/>
    <property type="project" value="UniProtKB-SubCell"/>
</dbReference>